<dbReference type="GO" id="GO:0009055">
    <property type="term" value="F:electron transfer activity"/>
    <property type="evidence" value="ECO:0007669"/>
    <property type="project" value="InterPro"/>
</dbReference>
<dbReference type="InterPro" id="IPR036909">
    <property type="entry name" value="Cyt_c-like_dom_sf"/>
</dbReference>
<gene>
    <name evidence="1" type="ORF">METZ01_LOCUS63442</name>
</gene>
<feature type="non-terminal residue" evidence="1">
    <location>
        <position position="162"/>
    </location>
</feature>
<proteinExistence type="predicted"/>
<accession>A0A381T4T4</accession>
<evidence type="ECO:0000313" key="1">
    <source>
        <dbReference type="EMBL" id="SVA10588.1"/>
    </source>
</evidence>
<reference evidence="1" key="1">
    <citation type="submission" date="2018-05" db="EMBL/GenBank/DDBJ databases">
        <authorList>
            <person name="Lanie J.A."/>
            <person name="Ng W.-L."/>
            <person name="Kazmierczak K.M."/>
            <person name="Andrzejewski T.M."/>
            <person name="Davidsen T.M."/>
            <person name="Wayne K.J."/>
            <person name="Tettelin H."/>
            <person name="Glass J.I."/>
            <person name="Rusch D."/>
            <person name="Podicherti R."/>
            <person name="Tsui H.-C.T."/>
            <person name="Winkler M.E."/>
        </authorList>
    </citation>
    <scope>NUCLEOTIDE SEQUENCE</scope>
</reference>
<sequence length="162" mass="17081">MTTRCARFIVVAIFVAAGGAWIHAQEPDVEGANAVLPWAYVLNDAAPENAATPDPDEVVTVPGSSVSMPRSAININNGPPDWHPDGHPPMPEVVARGGGDGVVACGYCHLPNGQGKPENAGVAGQPYEYIVQQMSDWRNGLRKTGEPRMGPPSFMERIGLAA</sequence>
<organism evidence="1">
    <name type="scientific">marine metagenome</name>
    <dbReference type="NCBI Taxonomy" id="408172"/>
    <lineage>
        <taxon>unclassified sequences</taxon>
        <taxon>metagenomes</taxon>
        <taxon>ecological metagenomes</taxon>
    </lineage>
</organism>
<dbReference type="SUPFAM" id="SSF46626">
    <property type="entry name" value="Cytochrome c"/>
    <property type="match status" value="1"/>
</dbReference>
<name>A0A381T4T4_9ZZZZ</name>
<dbReference type="Gene3D" id="1.10.760.10">
    <property type="entry name" value="Cytochrome c-like domain"/>
    <property type="match status" value="1"/>
</dbReference>
<evidence type="ECO:0008006" key="2">
    <source>
        <dbReference type="Google" id="ProtNLM"/>
    </source>
</evidence>
<protein>
    <recommendedName>
        <fullName evidence="2">Cytochrome c domain-containing protein</fullName>
    </recommendedName>
</protein>
<dbReference type="EMBL" id="UINC01003949">
    <property type="protein sequence ID" value="SVA10588.1"/>
    <property type="molecule type" value="Genomic_DNA"/>
</dbReference>
<dbReference type="GO" id="GO:0020037">
    <property type="term" value="F:heme binding"/>
    <property type="evidence" value="ECO:0007669"/>
    <property type="project" value="InterPro"/>
</dbReference>
<dbReference type="AlphaFoldDB" id="A0A381T4T4"/>